<evidence type="ECO:0000313" key="2">
    <source>
        <dbReference type="Proteomes" id="UP001157186"/>
    </source>
</evidence>
<comment type="caution">
    <text evidence="1">The sequence shown here is derived from an EMBL/GenBank/DDBJ whole genome shotgun (WGS) entry which is preliminary data.</text>
</comment>
<sequence length="140" mass="16153">MKYLLVVLYFISFASIAFCGDRTLQLIPFAKEVERREDWRAYEVFFPISENNESKTMYLSSLSVTVPNTFEVELNARINEENNSYYSAFFRIDKKLVDSVEVVGGYNATNKERTGFAFCGNFKSFNLPELISNGVNTYNK</sequence>
<reference evidence="1 2" key="1">
    <citation type="submission" date="2023-03" db="EMBL/GenBank/DDBJ databases">
        <title>Draft genome sequence of Thalassotalea insulae KCTC 62186T.</title>
        <authorList>
            <person name="Sawabe T."/>
        </authorList>
    </citation>
    <scope>NUCLEOTIDE SEQUENCE [LARGE SCALE GENOMIC DNA]</scope>
    <source>
        <strain evidence="1 2">KCTC 62186</strain>
    </source>
</reference>
<evidence type="ECO:0000313" key="1">
    <source>
        <dbReference type="EMBL" id="GLX76689.1"/>
    </source>
</evidence>
<organism evidence="1 2">
    <name type="scientific">Thalassotalea insulae</name>
    <dbReference type="NCBI Taxonomy" id="2056778"/>
    <lineage>
        <taxon>Bacteria</taxon>
        <taxon>Pseudomonadati</taxon>
        <taxon>Pseudomonadota</taxon>
        <taxon>Gammaproteobacteria</taxon>
        <taxon>Alteromonadales</taxon>
        <taxon>Colwelliaceae</taxon>
        <taxon>Thalassotalea</taxon>
    </lineage>
</organism>
<name>A0ABQ6GND1_9GAMM</name>
<accession>A0ABQ6GND1</accession>
<dbReference type="EMBL" id="BSST01000001">
    <property type="protein sequence ID" value="GLX76689.1"/>
    <property type="molecule type" value="Genomic_DNA"/>
</dbReference>
<protein>
    <submittedName>
        <fullName evidence="1">Uncharacterized protein</fullName>
    </submittedName>
</protein>
<gene>
    <name evidence="1" type="ORF">tinsulaeT_00290</name>
</gene>
<proteinExistence type="predicted"/>
<dbReference type="Proteomes" id="UP001157186">
    <property type="component" value="Unassembled WGS sequence"/>
</dbReference>
<keyword evidence="2" id="KW-1185">Reference proteome</keyword>
<dbReference type="RefSeq" id="WP_284242479.1">
    <property type="nucleotide sequence ID" value="NZ_BSST01000001.1"/>
</dbReference>